<gene>
    <name evidence="2" type="ORF">S01H1_44201</name>
</gene>
<keyword evidence="1" id="KW-1133">Transmembrane helix</keyword>
<feature type="transmembrane region" description="Helical" evidence="1">
    <location>
        <begin position="75"/>
        <end position="95"/>
    </location>
</feature>
<feature type="transmembrane region" description="Helical" evidence="1">
    <location>
        <begin position="186"/>
        <end position="206"/>
    </location>
</feature>
<feature type="transmembrane region" description="Helical" evidence="1">
    <location>
        <begin position="155"/>
        <end position="174"/>
    </location>
</feature>
<protein>
    <recommendedName>
        <fullName evidence="3">Methyl-accepting transducer domain-containing protein</fullName>
    </recommendedName>
</protein>
<evidence type="ECO:0008006" key="3">
    <source>
        <dbReference type="Google" id="ProtNLM"/>
    </source>
</evidence>
<comment type="caution">
    <text evidence="2">The sequence shown here is derived from an EMBL/GenBank/DDBJ whole genome shotgun (WGS) entry which is preliminary data.</text>
</comment>
<keyword evidence="1" id="KW-0472">Membrane</keyword>
<feature type="non-terminal residue" evidence="2">
    <location>
        <position position="265"/>
    </location>
</feature>
<dbReference type="EMBL" id="BARS01028186">
    <property type="protein sequence ID" value="GAG05525.1"/>
    <property type="molecule type" value="Genomic_DNA"/>
</dbReference>
<evidence type="ECO:0000313" key="2">
    <source>
        <dbReference type="EMBL" id="GAG05525.1"/>
    </source>
</evidence>
<accession>X0UIW0</accession>
<feature type="transmembrane region" description="Helical" evidence="1">
    <location>
        <begin position="21"/>
        <end position="42"/>
    </location>
</feature>
<organism evidence="2">
    <name type="scientific">marine sediment metagenome</name>
    <dbReference type="NCBI Taxonomy" id="412755"/>
    <lineage>
        <taxon>unclassified sequences</taxon>
        <taxon>metagenomes</taxon>
        <taxon>ecological metagenomes</taxon>
    </lineage>
</organism>
<sequence>QFCAFYKNITQKGILKMPIISLINILHATIMCFASAIFFLAYTKRKEIKLWFMSCLTTTIGYIINAIPMEAADQVNPVAMIFFSTGTFILFYAVIREYYGTFIKIKKVKSANVKYAAALAGSVTIGFYYMMLGLILTCFVLVIKLYLKNRSLFHAFYCLQFIGAILSLVSAMIGTTGTSQSEFSHFAMVYMDTIYLVMGMVAIIEFRIHHMNDSLQTIIESASQTSINVSNIATELSASASEVNAASEEISSSTQEAAVTTEEVM</sequence>
<proteinExistence type="predicted"/>
<keyword evidence="1" id="KW-0812">Transmembrane</keyword>
<reference evidence="2" key="1">
    <citation type="journal article" date="2014" name="Front. Microbiol.">
        <title>High frequency of phylogenetically diverse reductive dehalogenase-homologous genes in deep subseafloor sedimentary metagenomes.</title>
        <authorList>
            <person name="Kawai M."/>
            <person name="Futagami T."/>
            <person name="Toyoda A."/>
            <person name="Takaki Y."/>
            <person name="Nishi S."/>
            <person name="Hori S."/>
            <person name="Arai W."/>
            <person name="Tsubouchi T."/>
            <person name="Morono Y."/>
            <person name="Uchiyama I."/>
            <person name="Ito T."/>
            <person name="Fujiyama A."/>
            <person name="Inagaki F."/>
            <person name="Takami H."/>
        </authorList>
    </citation>
    <scope>NUCLEOTIDE SEQUENCE</scope>
    <source>
        <strain evidence="2">Expedition CK06-06</strain>
    </source>
</reference>
<feature type="transmembrane region" description="Helical" evidence="1">
    <location>
        <begin position="115"/>
        <end position="143"/>
    </location>
</feature>
<dbReference type="AlphaFoldDB" id="X0UIW0"/>
<evidence type="ECO:0000256" key="1">
    <source>
        <dbReference type="SAM" id="Phobius"/>
    </source>
</evidence>
<feature type="transmembrane region" description="Helical" evidence="1">
    <location>
        <begin position="48"/>
        <end position="68"/>
    </location>
</feature>
<name>X0UIW0_9ZZZZ</name>
<feature type="non-terminal residue" evidence="2">
    <location>
        <position position="1"/>
    </location>
</feature>